<organism evidence="1 2">
    <name type="scientific">Klebsiella indica</name>
    <dbReference type="NCBI Taxonomy" id="2582917"/>
    <lineage>
        <taxon>Bacteria</taxon>
        <taxon>Pseudomonadati</taxon>
        <taxon>Pseudomonadota</taxon>
        <taxon>Gammaproteobacteria</taxon>
        <taxon>Enterobacterales</taxon>
        <taxon>Enterobacteriaceae</taxon>
        <taxon>Klebsiella/Raoultella group</taxon>
        <taxon>Klebsiella</taxon>
    </lineage>
</organism>
<dbReference type="Pfam" id="PF03928">
    <property type="entry name" value="HbpS-like"/>
    <property type="match status" value="1"/>
</dbReference>
<gene>
    <name evidence="1" type="ORF">FE839_12990</name>
</gene>
<comment type="caution">
    <text evidence="1">The sequence shown here is derived from an EMBL/GenBank/DDBJ whole genome shotgun (WGS) entry which is preliminary data.</text>
</comment>
<proteinExistence type="predicted"/>
<dbReference type="EMBL" id="VCHQ01000016">
    <property type="protein sequence ID" value="TLV16733.1"/>
    <property type="molecule type" value="Genomic_DNA"/>
</dbReference>
<dbReference type="InterPro" id="IPR052517">
    <property type="entry name" value="GlcG_carb_metab_protein"/>
</dbReference>
<dbReference type="Gene3D" id="3.30.450.150">
    <property type="entry name" value="Haem-degrading domain"/>
    <property type="match status" value="1"/>
</dbReference>
<dbReference type="PANTHER" id="PTHR34309:SF1">
    <property type="entry name" value="PROTEIN GLCG"/>
    <property type="match status" value="1"/>
</dbReference>
<sequence length="167" mass="18149">MRIEQNRDLEQRINEAISRQLPVRRMSLSLADARRLAQYASDAADAADVPIVFSLVDACGQQRYFFSMDNALLVSHRLAGQKAWTAVALKIPTHQLAGEVQPGASLYGLQNEPGICCFGGGLPCWSDGVLLGAIGISGGSVEEDIAIASETLARFSRERFPLTPFNR</sequence>
<reference evidence="1 2" key="1">
    <citation type="submission" date="2019-05" db="EMBL/GenBank/DDBJ databases">
        <title>Genome sequence of Klebsiella sp strain TOUT106.</title>
        <authorList>
            <person name="Rahi P."/>
            <person name="Chaudhari D."/>
        </authorList>
    </citation>
    <scope>NUCLEOTIDE SEQUENCE [LARGE SCALE GENOMIC DNA]</scope>
    <source>
        <strain evidence="1 2">TOUT106</strain>
    </source>
</reference>
<dbReference type="Proteomes" id="UP000307430">
    <property type="component" value="Unassembled WGS sequence"/>
</dbReference>
<evidence type="ECO:0000313" key="1">
    <source>
        <dbReference type="EMBL" id="TLV16733.1"/>
    </source>
</evidence>
<dbReference type="SUPFAM" id="SSF143744">
    <property type="entry name" value="GlcG-like"/>
    <property type="match status" value="1"/>
</dbReference>
<dbReference type="PANTHER" id="PTHR34309">
    <property type="entry name" value="SLR1406 PROTEIN"/>
    <property type="match status" value="1"/>
</dbReference>
<dbReference type="InterPro" id="IPR005624">
    <property type="entry name" value="PduO/GlcC-like"/>
</dbReference>
<dbReference type="InterPro" id="IPR038084">
    <property type="entry name" value="PduO/GlcC-like_sf"/>
</dbReference>
<dbReference type="RefSeq" id="WP_138361224.1">
    <property type="nucleotide sequence ID" value="NZ_VCHQ01000016.1"/>
</dbReference>
<dbReference type="AlphaFoldDB" id="A0A5R9LGQ3"/>
<accession>A0A5R9LGQ3</accession>
<keyword evidence="2" id="KW-1185">Reference proteome</keyword>
<protein>
    <submittedName>
        <fullName evidence="1">Heme-binding protein</fullName>
    </submittedName>
</protein>
<name>A0A5R9LGQ3_9ENTR</name>
<evidence type="ECO:0000313" key="2">
    <source>
        <dbReference type="Proteomes" id="UP000307430"/>
    </source>
</evidence>